<organism evidence="2 3">
    <name type="scientific">Strix occidentalis caurina</name>
    <name type="common">northern spotted owl</name>
    <dbReference type="NCBI Taxonomy" id="311401"/>
    <lineage>
        <taxon>Eukaryota</taxon>
        <taxon>Metazoa</taxon>
        <taxon>Chordata</taxon>
        <taxon>Craniata</taxon>
        <taxon>Vertebrata</taxon>
        <taxon>Euteleostomi</taxon>
        <taxon>Archelosauria</taxon>
        <taxon>Archosauria</taxon>
        <taxon>Dinosauria</taxon>
        <taxon>Saurischia</taxon>
        <taxon>Theropoda</taxon>
        <taxon>Coelurosauria</taxon>
        <taxon>Aves</taxon>
        <taxon>Neognathae</taxon>
        <taxon>Neoaves</taxon>
        <taxon>Telluraves</taxon>
        <taxon>Strigiformes</taxon>
        <taxon>Strigidae</taxon>
        <taxon>Strix</taxon>
    </lineage>
</organism>
<evidence type="ECO:0000256" key="1">
    <source>
        <dbReference type="SAM" id="MobiDB-lite"/>
    </source>
</evidence>
<reference evidence="2" key="1">
    <citation type="submission" date="2025-08" db="UniProtKB">
        <authorList>
            <consortium name="Ensembl"/>
        </authorList>
    </citation>
    <scope>IDENTIFICATION</scope>
</reference>
<dbReference type="InterPro" id="IPR036610">
    <property type="entry name" value="PEBP-like_sf"/>
</dbReference>
<feature type="region of interest" description="Disordered" evidence="1">
    <location>
        <begin position="234"/>
        <end position="262"/>
    </location>
</feature>
<feature type="region of interest" description="Disordered" evidence="1">
    <location>
        <begin position="141"/>
        <end position="195"/>
    </location>
</feature>
<dbReference type="Ensembl" id="ENSSOCT00000005569.1">
    <property type="protein sequence ID" value="ENSSOCP00000005415.1"/>
    <property type="gene ID" value="ENSSOCG00000004153.1"/>
</dbReference>
<dbReference type="SUPFAM" id="SSF49777">
    <property type="entry name" value="PEBP-like"/>
    <property type="match status" value="1"/>
</dbReference>
<name>A0A8D0EVW5_STROC</name>
<accession>A0A8D0EVW5</accession>
<evidence type="ECO:0000313" key="3">
    <source>
        <dbReference type="Proteomes" id="UP000694551"/>
    </source>
</evidence>
<keyword evidence="3" id="KW-1185">Reference proteome</keyword>
<dbReference type="Gene3D" id="3.90.280.10">
    <property type="entry name" value="PEBP-like"/>
    <property type="match status" value="1"/>
</dbReference>
<dbReference type="Proteomes" id="UP000694551">
    <property type="component" value="Unplaced"/>
</dbReference>
<protein>
    <recommendedName>
        <fullName evidence="4">Phosphatidylethanolamine-binding protein 4</fullName>
    </recommendedName>
</protein>
<evidence type="ECO:0000313" key="2">
    <source>
        <dbReference type="Ensembl" id="ENSSOCP00000005415.1"/>
    </source>
</evidence>
<evidence type="ECO:0008006" key="4">
    <source>
        <dbReference type="Google" id="ProtNLM"/>
    </source>
</evidence>
<sequence length="262" mass="29075">MQGRVLHPLPSIAATAQAWLGRGINTHPLHGVFSPYILFSPSFLPRGDVEIIYPELGDVGCTYIPKCHRYRRRISREWGSPRVRYPQADKGADLRTGDIKGHVLTDYTRPTPPPRSGYHRYQLRLYEQPAHQAIALSPEERVSLGKEQPCPRSRPHAVPPGAFPGGQGRRLPKRSEDGDKHPKTRRDRPPLLHPGWVHPELWGALTMGEDPSWWVPSLVGAGALDAAAHTARAREISKLSQPGPHERSSRGRSGRCVSSAPA</sequence>
<dbReference type="AlphaFoldDB" id="A0A8D0EVW5"/>
<proteinExistence type="predicted"/>
<reference evidence="2" key="2">
    <citation type="submission" date="2025-09" db="UniProtKB">
        <authorList>
            <consortium name="Ensembl"/>
        </authorList>
    </citation>
    <scope>IDENTIFICATION</scope>
</reference>